<accession>A0A0A5G585</accession>
<evidence type="ECO:0000313" key="3">
    <source>
        <dbReference type="Proteomes" id="UP000030401"/>
    </source>
</evidence>
<dbReference type="STRING" id="1385512.N784_05530"/>
<feature type="transmembrane region" description="Helical" evidence="1">
    <location>
        <begin position="16"/>
        <end position="33"/>
    </location>
</feature>
<dbReference type="RefSeq" id="WP_036834677.1">
    <property type="nucleotide sequence ID" value="NZ_AVPG01000015.1"/>
</dbReference>
<proteinExistence type="predicted"/>
<dbReference type="EMBL" id="AVPG01000015">
    <property type="protein sequence ID" value="KGX86250.1"/>
    <property type="molecule type" value="Genomic_DNA"/>
</dbReference>
<protein>
    <submittedName>
        <fullName evidence="2">Uncharacterized protein</fullName>
    </submittedName>
</protein>
<dbReference type="eggNOG" id="ENOG503369M">
    <property type="taxonomic scope" value="Bacteria"/>
</dbReference>
<reference evidence="2 3" key="1">
    <citation type="submission" date="2013-08" db="EMBL/GenBank/DDBJ databases">
        <authorList>
            <person name="Huang J."/>
            <person name="Wang G."/>
        </authorList>
    </citation>
    <scope>NUCLEOTIDE SEQUENCE [LARGE SCALE GENOMIC DNA]</scope>
    <source>
        <strain evidence="2 3">JSM 072002</strain>
    </source>
</reference>
<comment type="caution">
    <text evidence="2">The sequence shown here is derived from an EMBL/GenBank/DDBJ whole genome shotgun (WGS) entry which is preliminary data.</text>
</comment>
<keyword evidence="1" id="KW-0472">Membrane</keyword>
<dbReference type="OrthoDB" id="2691391at2"/>
<dbReference type="AlphaFoldDB" id="A0A0A5G585"/>
<gene>
    <name evidence="2" type="ORF">N784_05530</name>
</gene>
<organism evidence="2 3">
    <name type="scientific">Pontibacillus litoralis JSM 072002</name>
    <dbReference type="NCBI Taxonomy" id="1385512"/>
    <lineage>
        <taxon>Bacteria</taxon>
        <taxon>Bacillati</taxon>
        <taxon>Bacillota</taxon>
        <taxon>Bacilli</taxon>
        <taxon>Bacillales</taxon>
        <taxon>Bacillaceae</taxon>
        <taxon>Pontibacillus</taxon>
    </lineage>
</organism>
<sequence length="271" mass="31266">MENMELVLKKEGKRQLNTGIVFLALTSIIAVIFPLMDMYGFVLLVIPLLIYGVALTKSGLRDWRFAHLASVTKQVKLDREGNWPRRMYLGMSMSVRESVRLYDMNGFIYAFMEDDSKKWWRVCNVMFLSFSIPLLAPSKSGYYDAAGNRLFDFIHKGGFQPTLFIRNSNGDYVSYAKQCGKESKQTQFCLCEEDTIKWKAELDATLPKWIIYDAQGQQVLTLIEGGIPMEAADRFGSMPGFIVERTVDENQMNEQLQLFLFAFLRLRNSYR</sequence>
<evidence type="ECO:0000313" key="2">
    <source>
        <dbReference type="EMBL" id="KGX86250.1"/>
    </source>
</evidence>
<evidence type="ECO:0000256" key="1">
    <source>
        <dbReference type="SAM" id="Phobius"/>
    </source>
</evidence>
<keyword evidence="3" id="KW-1185">Reference proteome</keyword>
<feature type="transmembrane region" description="Helical" evidence="1">
    <location>
        <begin position="39"/>
        <end position="56"/>
    </location>
</feature>
<keyword evidence="1" id="KW-1133">Transmembrane helix</keyword>
<name>A0A0A5G585_9BACI</name>
<dbReference type="Proteomes" id="UP000030401">
    <property type="component" value="Unassembled WGS sequence"/>
</dbReference>
<keyword evidence="1" id="KW-0812">Transmembrane</keyword>